<organism evidence="3 4">
    <name type="scientific">Gordonia caeni</name>
    <dbReference type="NCBI Taxonomy" id="1007097"/>
    <lineage>
        <taxon>Bacteria</taxon>
        <taxon>Bacillati</taxon>
        <taxon>Actinomycetota</taxon>
        <taxon>Actinomycetes</taxon>
        <taxon>Mycobacteriales</taxon>
        <taxon>Gordoniaceae</taxon>
        <taxon>Gordonia</taxon>
    </lineage>
</organism>
<reference evidence="4" key="1">
    <citation type="journal article" date="2019" name="Int. J. Syst. Evol. Microbiol.">
        <title>The Global Catalogue of Microorganisms (GCM) 10K type strain sequencing project: providing services to taxonomists for standard genome sequencing and annotation.</title>
        <authorList>
            <consortium name="The Broad Institute Genomics Platform"/>
            <consortium name="The Broad Institute Genome Sequencing Center for Infectious Disease"/>
            <person name="Wu L."/>
            <person name="Ma J."/>
        </authorList>
    </citation>
    <scope>NUCLEOTIDE SEQUENCE [LARGE SCALE GENOMIC DNA]</scope>
    <source>
        <strain evidence="4">JCM 16923</strain>
    </source>
</reference>
<keyword evidence="2" id="KW-1133">Transmembrane helix</keyword>
<feature type="compositionally biased region" description="Acidic residues" evidence="1">
    <location>
        <begin position="280"/>
        <end position="290"/>
    </location>
</feature>
<proteinExistence type="predicted"/>
<accession>A0ABP7PCC5</accession>
<name>A0ABP7PCC5_9ACTN</name>
<feature type="transmembrane region" description="Helical" evidence="2">
    <location>
        <begin position="146"/>
        <end position="163"/>
    </location>
</feature>
<keyword evidence="2" id="KW-0812">Transmembrane</keyword>
<gene>
    <name evidence="3" type="ORF">GCM10022231_24430</name>
</gene>
<feature type="transmembrane region" description="Helical" evidence="2">
    <location>
        <begin position="72"/>
        <end position="94"/>
    </location>
</feature>
<evidence type="ECO:0000313" key="4">
    <source>
        <dbReference type="Proteomes" id="UP001418444"/>
    </source>
</evidence>
<keyword evidence="2" id="KW-0472">Membrane</keyword>
<feature type="compositionally biased region" description="Basic and acidic residues" evidence="1">
    <location>
        <begin position="14"/>
        <end position="23"/>
    </location>
</feature>
<comment type="caution">
    <text evidence="3">The sequence shown here is derived from an EMBL/GenBank/DDBJ whole genome shotgun (WGS) entry which is preliminary data.</text>
</comment>
<dbReference type="Proteomes" id="UP001418444">
    <property type="component" value="Unassembled WGS sequence"/>
</dbReference>
<dbReference type="EMBL" id="BAAAZW010000007">
    <property type="protein sequence ID" value="GAA3963312.1"/>
    <property type="molecule type" value="Genomic_DNA"/>
</dbReference>
<feature type="transmembrane region" description="Helical" evidence="2">
    <location>
        <begin position="115"/>
        <end position="134"/>
    </location>
</feature>
<feature type="region of interest" description="Disordered" evidence="1">
    <location>
        <begin position="263"/>
        <end position="304"/>
    </location>
</feature>
<feature type="region of interest" description="Disordered" evidence="1">
    <location>
        <begin position="1"/>
        <end position="30"/>
    </location>
</feature>
<feature type="transmembrane region" description="Helical" evidence="2">
    <location>
        <begin position="44"/>
        <end position="66"/>
    </location>
</feature>
<sequence>MAEKKKPATSRAKRGAEVAETKTTRGGTFQASPEAKSTALKLRIVAMVLWVIAIGVEIFTIVWALLPDKPVNTWLIIGLIVLIAVLTLSGSLLWKKANRYDPASEKDKVRFFVQNQLGVIMTILAFLPLIVLIFLDKNMDGKQKGILGAVAIAVALVVGVFSYDKDAPSVEQYSVEANVVKELTGKDEVYWTKNGTAFHVCAQVPDLSRSTDIQSGSVSQAHEAGIPRLTKKWVSEATRNCGYTTEDVDRVLGSVDDVSRTLDEGQAVEESGTLEVAPEVADEDPADTDDTVPSGVEEPAVATP</sequence>
<protein>
    <submittedName>
        <fullName evidence="3">Uncharacterized protein</fullName>
    </submittedName>
</protein>
<keyword evidence="4" id="KW-1185">Reference proteome</keyword>
<evidence type="ECO:0000313" key="3">
    <source>
        <dbReference type="EMBL" id="GAA3963312.1"/>
    </source>
</evidence>
<evidence type="ECO:0000256" key="1">
    <source>
        <dbReference type="SAM" id="MobiDB-lite"/>
    </source>
</evidence>
<evidence type="ECO:0000256" key="2">
    <source>
        <dbReference type="SAM" id="Phobius"/>
    </source>
</evidence>
<dbReference type="RefSeq" id="WP_344784125.1">
    <property type="nucleotide sequence ID" value="NZ_BAAAZW010000007.1"/>
</dbReference>